<comment type="caution">
    <text evidence="17">Lacks conserved residue(s) required for the propagation of feature annotation.</text>
</comment>
<dbReference type="InterPro" id="IPR002396">
    <property type="entry name" value="Selectin_superfamily"/>
</dbReference>
<gene>
    <name evidence="22" type="primary">Selp</name>
    <name evidence="22" type="ORF">PSIHAE_R06557</name>
</gene>
<feature type="domain" description="EGF-like" evidence="19">
    <location>
        <begin position="123"/>
        <end position="159"/>
    </location>
</feature>
<feature type="disulfide bond" evidence="18">
    <location>
        <begin position="317"/>
        <end position="344"/>
    </location>
</feature>
<evidence type="ECO:0000256" key="1">
    <source>
        <dbReference type="ARBA" id="ARBA00004251"/>
    </source>
</evidence>
<evidence type="ECO:0000256" key="14">
    <source>
        <dbReference type="ARBA" id="ARBA00023136"/>
    </source>
</evidence>
<evidence type="ECO:0000256" key="16">
    <source>
        <dbReference type="ARBA" id="ARBA00023180"/>
    </source>
</evidence>
<feature type="disulfide bond" evidence="17">
    <location>
        <begin position="149"/>
        <end position="158"/>
    </location>
</feature>
<dbReference type="PROSITE" id="PS50923">
    <property type="entry name" value="SUSHI"/>
    <property type="match status" value="9"/>
</dbReference>
<evidence type="ECO:0000313" key="22">
    <source>
        <dbReference type="EMBL" id="NXG48350.1"/>
    </source>
</evidence>
<reference evidence="22 23" key="1">
    <citation type="submission" date="2019-09" db="EMBL/GenBank/DDBJ databases">
        <title>Bird 10,000 Genomes (B10K) Project - Family phase.</title>
        <authorList>
            <person name="Zhang G."/>
        </authorList>
    </citation>
    <scope>NUCLEOTIDE SEQUENCE [LARGE SCALE GENOMIC DNA]</scope>
    <source>
        <strain evidence="22">B10K-DU-001-24</strain>
        <tissue evidence="22">Muscle</tissue>
    </source>
</reference>
<keyword evidence="5 18" id="KW-0768">Sushi</keyword>
<dbReference type="InterPro" id="IPR001881">
    <property type="entry name" value="EGF-like_Ca-bd_dom"/>
</dbReference>
<dbReference type="InterPro" id="IPR018378">
    <property type="entry name" value="C-type_lectin_CS"/>
</dbReference>
<dbReference type="CDD" id="cd03592">
    <property type="entry name" value="CLECT_selectins_like"/>
    <property type="match status" value="1"/>
</dbReference>
<dbReference type="GO" id="GO:0005886">
    <property type="term" value="C:plasma membrane"/>
    <property type="evidence" value="ECO:0007669"/>
    <property type="project" value="UniProtKB-SubCell"/>
</dbReference>
<dbReference type="PROSITE" id="PS01186">
    <property type="entry name" value="EGF_2"/>
    <property type="match status" value="1"/>
</dbReference>
<dbReference type="CDD" id="cd00033">
    <property type="entry name" value="CCP"/>
    <property type="match status" value="9"/>
</dbReference>
<evidence type="ECO:0000259" key="21">
    <source>
        <dbReference type="PROSITE" id="PS50923"/>
    </source>
</evidence>
<keyword evidence="12" id="KW-0130">Cell adhesion</keyword>
<feature type="domain" description="Sushi" evidence="21">
    <location>
        <begin position="285"/>
        <end position="346"/>
    </location>
</feature>
<evidence type="ECO:0000256" key="13">
    <source>
        <dbReference type="ARBA" id="ARBA00022989"/>
    </source>
</evidence>
<feature type="domain" description="Sushi" evidence="21">
    <location>
        <begin position="347"/>
        <end position="408"/>
    </location>
</feature>
<feature type="domain" description="Sushi" evidence="21">
    <location>
        <begin position="223"/>
        <end position="284"/>
    </location>
</feature>
<dbReference type="InterPro" id="IPR001304">
    <property type="entry name" value="C-type_lectin-like"/>
</dbReference>
<feature type="disulfide bond" evidence="18">
    <location>
        <begin position="164"/>
        <end position="207"/>
    </location>
</feature>
<evidence type="ECO:0000256" key="7">
    <source>
        <dbReference type="ARBA" id="ARBA00022723"/>
    </source>
</evidence>
<dbReference type="SMART" id="SM00034">
    <property type="entry name" value="CLECT"/>
    <property type="match status" value="1"/>
</dbReference>
<dbReference type="EMBL" id="VWZI01014187">
    <property type="protein sequence ID" value="NXG48350.1"/>
    <property type="molecule type" value="Genomic_DNA"/>
</dbReference>
<dbReference type="InterPro" id="IPR016187">
    <property type="entry name" value="CTDL_fold"/>
</dbReference>
<dbReference type="PROSITE" id="PS50041">
    <property type="entry name" value="C_TYPE_LECTIN_2"/>
    <property type="match status" value="1"/>
</dbReference>
<evidence type="ECO:0000256" key="8">
    <source>
        <dbReference type="ARBA" id="ARBA00022729"/>
    </source>
</evidence>
<keyword evidence="14" id="KW-0472">Membrane</keyword>
<evidence type="ECO:0000259" key="19">
    <source>
        <dbReference type="PROSITE" id="PS50026"/>
    </source>
</evidence>
<dbReference type="GO" id="GO:0005509">
    <property type="term" value="F:calcium ion binding"/>
    <property type="evidence" value="ECO:0007669"/>
    <property type="project" value="InterPro"/>
</dbReference>
<feature type="domain" description="Sushi" evidence="21">
    <location>
        <begin position="409"/>
        <end position="470"/>
    </location>
</feature>
<accession>A0A7K9C9N3</accession>
<dbReference type="SMART" id="SM00179">
    <property type="entry name" value="EGF_CA"/>
    <property type="match status" value="1"/>
</dbReference>
<feature type="disulfide bond" evidence="18">
    <location>
        <begin position="441"/>
        <end position="468"/>
    </location>
</feature>
<keyword evidence="8" id="KW-0732">Signal</keyword>
<dbReference type="SUPFAM" id="SSF56436">
    <property type="entry name" value="C-type lectin-like"/>
    <property type="match status" value="1"/>
</dbReference>
<dbReference type="PANTHER" id="PTHR46393">
    <property type="entry name" value="SUSHI DOMAIN-CONTAINING PROTEIN"/>
    <property type="match status" value="1"/>
</dbReference>
<dbReference type="GO" id="GO:0007155">
    <property type="term" value="P:cell adhesion"/>
    <property type="evidence" value="ECO:0007669"/>
    <property type="project" value="UniProtKB-KW"/>
</dbReference>
<dbReference type="AlphaFoldDB" id="A0A7K9C9N3"/>
<keyword evidence="6" id="KW-0812">Transmembrane</keyword>
<keyword evidence="13" id="KW-1133">Transmembrane helix</keyword>
<dbReference type="PANTHER" id="PTHR46393:SF7">
    <property type="entry name" value="COMPLEMENT C2"/>
    <property type="match status" value="1"/>
</dbReference>
<dbReference type="CDD" id="cd00054">
    <property type="entry name" value="EGF_CA"/>
    <property type="match status" value="1"/>
</dbReference>
<feature type="domain" description="Sushi" evidence="21">
    <location>
        <begin position="471"/>
        <end position="532"/>
    </location>
</feature>
<dbReference type="FunFam" id="2.10.25.10:FF:000176">
    <property type="entry name" value="Selectin P"/>
    <property type="match status" value="1"/>
</dbReference>
<dbReference type="GO" id="GO:0030246">
    <property type="term" value="F:carbohydrate binding"/>
    <property type="evidence" value="ECO:0007669"/>
    <property type="project" value="UniProtKB-KW"/>
</dbReference>
<dbReference type="SMART" id="SM00032">
    <property type="entry name" value="CCP"/>
    <property type="match status" value="9"/>
</dbReference>
<keyword evidence="7" id="KW-0479">Metal-binding</keyword>
<keyword evidence="9" id="KW-0430">Lectin</keyword>
<feature type="disulfide bond" evidence="18">
    <location>
        <begin position="635"/>
        <end position="662"/>
    </location>
</feature>
<evidence type="ECO:0000256" key="15">
    <source>
        <dbReference type="ARBA" id="ARBA00023157"/>
    </source>
</evidence>
<evidence type="ECO:0000256" key="12">
    <source>
        <dbReference type="ARBA" id="ARBA00022889"/>
    </source>
</evidence>
<keyword evidence="3" id="KW-1003">Cell membrane</keyword>
<feature type="disulfide bond" evidence="18">
    <location>
        <begin position="697"/>
        <end position="724"/>
    </location>
</feature>
<dbReference type="Gene3D" id="2.10.70.10">
    <property type="entry name" value="Complement Module, domain 1"/>
    <property type="match status" value="9"/>
</dbReference>
<dbReference type="InterPro" id="IPR016186">
    <property type="entry name" value="C-type_lectin-like/link_sf"/>
</dbReference>
<evidence type="ECO:0000256" key="4">
    <source>
        <dbReference type="ARBA" id="ARBA00022536"/>
    </source>
</evidence>
<keyword evidence="4 17" id="KW-0245">EGF-like domain</keyword>
<evidence type="ECO:0000256" key="6">
    <source>
        <dbReference type="ARBA" id="ARBA00022692"/>
    </source>
</evidence>
<dbReference type="SUPFAM" id="SSF57535">
    <property type="entry name" value="Complement control module/SCR domain"/>
    <property type="match status" value="9"/>
</dbReference>
<comment type="similarity">
    <text evidence="2">Belongs to the selectin/LECAM family.</text>
</comment>
<dbReference type="InterPro" id="IPR000436">
    <property type="entry name" value="Sushi_SCR_CCP_dom"/>
</dbReference>
<keyword evidence="11" id="KW-0106">Calcium</keyword>
<dbReference type="Pfam" id="PF00008">
    <property type="entry name" value="EGF"/>
    <property type="match status" value="1"/>
</dbReference>
<dbReference type="PRINTS" id="PR00343">
    <property type="entry name" value="SELECTIN"/>
</dbReference>
<sequence>EVGAWTYHYSDQGDYTWEQARNYCQAFFTDLVAIQNKQEIEYLNKTLPFHGRYYWIGIRKLGGTWTWVGTKKALTKEAENWAAGEPNNRRSNQDCVEIYIKRPQESGKWNDEPCNRRKKALCYQASCQPFPCSQHGECVEVIGSYRCKCYPGFHGPECKDAVPCTKLQPKGVHMNCSHPYGDFSYNSTCMFWCQEGFEQQGAGMLQCLASQQWSADTPTCTAITCPVLSAPDRGELRCSHLHGDFAFGSTCVFSCQMGFALIGSESRECTAMGTWTGDAPRCEAITCPVLSTPDQGELNCSNLHGDFTFGSMCTFSCQMGFVLMGSENLECMATGTWTGDAPWCEAITCPALSAPDQGELNCSHIHGDFTFGSACAFSCQMGFALMGSESRQCTATGTWTGDAPHCKAITCPILSAPDRGELNCSHLHGDFTFGSICVFSCQSGFVLTGLESHECTSTGTWTGDIPLCKAIACPMLSAPDQGELNCSHLYEDFAFGSTCAFSCQMGFALKGPESLKCTATGTWTGDVPHCEAITCPVLSAPDRGDLNCSHLHGHFAFGSTCAFSCQTGFALTGPDSRECTATGTWTGDAPRCEGRATARTWTIKCSALVTPTMGQAACSHLYGDFTFGSTCAFSCQTGFVLMGPESLKCMATGTWTGDMPRCAAVRCPVLDPPSKGHLSCSHMHGNFTYNSTCSFSCEKGFVRMGAEVLQCTATGNWTGHHPVCEG</sequence>
<dbReference type="Pfam" id="PF00084">
    <property type="entry name" value="Sushi"/>
    <property type="match status" value="9"/>
</dbReference>
<dbReference type="OrthoDB" id="406096at2759"/>
<dbReference type="FunFam" id="3.10.100.10:FF:000007">
    <property type="entry name" value="L-selectin"/>
    <property type="match status" value="1"/>
</dbReference>
<feature type="non-terminal residue" evidence="22">
    <location>
        <position position="1"/>
    </location>
</feature>
<evidence type="ECO:0000256" key="10">
    <source>
        <dbReference type="ARBA" id="ARBA00022737"/>
    </source>
</evidence>
<keyword evidence="15 17" id="KW-1015">Disulfide bond</keyword>
<comment type="subcellular location">
    <subcellularLocation>
        <location evidence="1">Cell membrane</location>
        <topology evidence="1">Single-pass type I membrane protein</topology>
    </subcellularLocation>
</comment>
<dbReference type="FunFam" id="2.10.70.10:FF:000001">
    <property type="entry name" value="Selectin P"/>
    <property type="match status" value="9"/>
</dbReference>
<dbReference type="InterPro" id="IPR035976">
    <property type="entry name" value="Sushi/SCR/CCP_sf"/>
</dbReference>
<evidence type="ECO:0000259" key="20">
    <source>
        <dbReference type="PROSITE" id="PS50041"/>
    </source>
</evidence>
<feature type="disulfide bond" evidence="18">
    <location>
        <begin position="379"/>
        <end position="406"/>
    </location>
</feature>
<dbReference type="Gene3D" id="3.10.100.10">
    <property type="entry name" value="Mannose-Binding Protein A, subunit A"/>
    <property type="match status" value="1"/>
</dbReference>
<feature type="domain" description="C-type lectin" evidence="20">
    <location>
        <begin position="2"/>
        <end position="123"/>
    </location>
</feature>
<dbReference type="Proteomes" id="UP000574528">
    <property type="component" value="Unassembled WGS sequence"/>
</dbReference>
<feature type="disulfide bond" evidence="18">
    <location>
        <begin position="565"/>
        <end position="592"/>
    </location>
</feature>
<feature type="domain" description="Sushi" evidence="21">
    <location>
        <begin position="603"/>
        <end position="664"/>
    </location>
</feature>
<dbReference type="InterPro" id="IPR033991">
    <property type="entry name" value="Selectin_CTLD"/>
</dbReference>
<proteinExistence type="inferred from homology"/>
<evidence type="ECO:0000256" key="3">
    <source>
        <dbReference type="ARBA" id="ARBA00022475"/>
    </source>
</evidence>
<keyword evidence="23" id="KW-1185">Reference proteome</keyword>
<evidence type="ECO:0000256" key="11">
    <source>
        <dbReference type="ARBA" id="ARBA00022837"/>
    </source>
</evidence>
<feature type="domain" description="Sushi" evidence="21">
    <location>
        <begin position="162"/>
        <end position="222"/>
    </location>
</feature>
<dbReference type="PROSITE" id="PS00022">
    <property type="entry name" value="EGF_1"/>
    <property type="match status" value="1"/>
</dbReference>
<evidence type="ECO:0000256" key="18">
    <source>
        <dbReference type="PROSITE-ProRule" id="PRU00302"/>
    </source>
</evidence>
<organism evidence="22 23">
    <name type="scientific">Psilopogon haemacephalus</name>
    <name type="common">coppersmith barbet</name>
    <dbReference type="NCBI Taxonomy" id="2585815"/>
    <lineage>
        <taxon>Eukaryota</taxon>
        <taxon>Metazoa</taxon>
        <taxon>Chordata</taxon>
        <taxon>Craniata</taxon>
        <taxon>Vertebrata</taxon>
        <taxon>Euteleostomi</taxon>
        <taxon>Archelosauria</taxon>
        <taxon>Archosauria</taxon>
        <taxon>Dinosauria</taxon>
        <taxon>Saurischia</taxon>
        <taxon>Theropoda</taxon>
        <taxon>Coelurosauria</taxon>
        <taxon>Aves</taxon>
        <taxon>Neognathae</taxon>
        <taxon>Neoaves</taxon>
        <taxon>Telluraves</taxon>
        <taxon>Coraciimorphae</taxon>
        <taxon>Piciformes</taxon>
        <taxon>Megalaimidae</taxon>
        <taxon>Psilopogon</taxon>
    </lineage>
</organism>
<evidence type="ECO:0000256" key="5">
    <source>
        <dbReference type="ARBA" id="ARBA00022659"/>
    </source>
</evidence>
<evidence type="ECO:0000313" key="23">
    <source>
        <dbReference type="Proteomes" id="UP000574528"/>
    </source>
</evidence>
<evidence type="ECO:0000256" key="2">
    <source>
        <dbReference type="ARBA" id="ARBA00007360"/>
    </source>
</evidence>
<feature type="non-terminal residue" evidence="22">
    <location>
        <position position="726"/>
    </location>
</feature>
<dbReference type="PROSITE" id="PS50026">
    <property type="entry name" value="EGF_3"/>
    <property type="match status" value="1"/>
</dbReference>
<dbReference type="PROSITE" id="PS00615">
    <property type="entry name" value="C_TYPE_LECTIN_1"/>
    <property type="match status" value="1"/>
</dbReference>
<evidence type="ECO:0000256" key="17">
    <source>
        <dbReference type="PROSITE-ProRule" id="PRU00076"/>
    </source>
</evidence>
<protein>
    <submittedName>
        <fullName evidence="22">LYAM3 protein</fullName>
    </submittedName>
</protein>
<name>A0A7K9C9N3_9PICI</name>
<feature type="disulfide bond" evidence="18">
    <location>
        <begin position="193"/>
        <end position="220"/>
    </location>
</feature>
<comment type="caution">
    <text evidence="22">The sequence shown here is derived from an EMBL/GenBank/DDBJ whole genome shotgun (WGS) entry which is preliminary data.</text>
</comment>
<evidence type="ECO:0000256" key="9">
    <source>
        <dbReference type="ARBA" id="ARBA00022734"/>
    </source>
</evidence>
<feature type="disulfide bond" evidence="18">
    <location>
        <begin position="503"/>
        <end position="530"/>
    </location>
</feature>
<dbReference type="InterPro" id="IPR000742">
    <property type="entry name" value="EGF"/>
</dbReference>
<feature type="domain" description="Sushi" evidence="21">
    <location>
        <begin position="533"/>
        <end position="594"/>
    </location>
</feature>
<dbReference type="SMART" id="SM00181">
    <property type="entry name" value="EGF"/>
    <property type="match status" value="2"/>
</dbReference>
<feature type="disulfide bond" evidence="18">
    <location>
        <begin position="255"/>
        <end position="282"/>
    </location>
</feature>
<keyword evidence="10" id="KW-0677">Repeat</keyword>
<dbReference type="Pfam" id="PF00059">
    <property type="entry name" value="Lectin_C"/>
    <property type="match status" value="1"/>
</dbReference>
<feature type="domain" description="Sushi" evidence="21">
    <location>
        <begin position="665"/>
        <end position="726"/>
    </location>
</feature>
<keyword evidence="16" id="KW-0325">Glycoprotein</keyword>